<feature type="region of interest" description="Disordered" evidence="1">
    <location>
        <begin position="1"/>
        <end position="117"/>
    </location>
</feature>
<feature type="compositionally biased region" description="Basic and acidic residues" evidence="1">
    <location>
        <begin position="46"/>
        <end position="62"/>
    </location>
</feature>
<evidence type="ECO:0000313" key="2">
    <source>
        <dbReference type="EMBL" id="TKA44799.1"/>
    </source>
</evidence>
<sequence>FSDLVFRSGPVQPGSQTRSIPPTVVTPAMDRKRGIALVDTPGDGDSPTKRQRVDEHRAEHFGTRASNEGRFVPLETDSSQFSPLDHRGGKVFSSDSHELDSDSSAPPTHGEPTVDTAAESECEDFLNDIVNGDVTPVRYDPAFAATPNTLKRKRDSSDRSELGKRALCNDTVAVGKDDTSKGLRFLHLSTGTASAGSSSDGLTQHDPPVSHACGALQDQNLSPDQSEVERGTEITLSAKFRLDVESLVNELESKGEALWTGERGPTAIAGHCGPQSIRKLAARKDDRLNDEIVNTIPIIAVPADNRTYLLPSYAFEHIRKGRFDRLSSWVKSFPAFKAGWRHLYGG</sequence>
<reference evidence="2 3" key="1">
    <citation type="submission" date="2017-03" db="EMBL/GenBank/DDBJ databases">
        <title>Genomes of endolithic fungi from Antarctica.</title>
        <authorList>
            <person name="Coleine C."/>
            <person name="Masonjones S."/>
            <person name="Stajich J.E."/>
        </authorList>
    </citation>
    <scope>NUCLEOTIDE SEQUENCE [LARGE SCALE GENOMIC DNA]</scope>
    <source>
        <strain evidence="2 3">CCFEE 5184</strain>
    </source>
</reference>
<proteinExistence type="predicted"/>
<dbReference type="EMBL" id="NAJQ01002346">
    <property type="protein sequence ID" value="TKA44799.1"/>
    <property type="molecule type" value="Genomic_DNA"/>
</dbReference>
<keyword evidence="3" id="KW-1185">Reference proteome</keyword>
<feature type="region of interest" description="Disordered" evidence="1">
    <location>
        <begin position="193"/>
        <end position="228"/>
    </location>
</feature>
<accession>A0A4V5N8S6</accession>
<feature type="non-terminal residue" evidence="2">
    <location>
        <position position="1"/>
    </location>
</feature>
<organism evidence="2 3">
    <name type="scientific">Friedmanniomyces simplex</name>
    <dbReference type="NCBI Taxonomy" id="329884"/>
    <lineage>
        <taxon>Eukaryota</taxon>
        <taxon>Fungi</taxon>
        <taxon>Dikarya</taxon>
        <taxon>Ascomycota</taxon>
        <taxon>Pezizomycotina</taxon>
        <taxon>Dothideomycetes</taxon>
        <taxon>Dothideomycetidae</taxon>
        <taxon>Mycosphaerellales</taxon>
        <taxon>Teratosphaeriaceae</taxon>
        <taxon>Friedmanniomyces</taxon>
    </lineage>
</organism>
<dbReference type="OrthoDB" id="3817270at2759"/>
<dbReference type="Proteomes" id="UP000309340">
    <property type="component" value="Unassembled WGS sequence"/>
</dbReference>
<dbReference type="AlphaFoldDB" id="A0A4V5N8S6"/>
<evidence type="ECO:0000313" key="3">
    <source>
        <dbReference type="Proteomes" id="UP000309340"/>
    </source>
</evidence>
<evidence type="ECO:0000256" key="1">
    <source>
        <dbReference type="SAM" id="MobiDB-lite"/>
    </source>
</evidence>
<comment type="caution">
    <text evidence="2">The sequence shown here is derived from an EMBL/GenBank/DDBJ whole genome shotgun (WGS) entry which is preliminary data.</text>
</comment>
<name>A0A4V5N8S6_9PEZI</name>
<protein>
    <submittedName>
        <fullName evidence="2">Uncharacterized protein</fullName>
    </submittedName>
</protein>
<gene>
    <name evidence="2" type="ORF">B0A55_12078</name>
</gene>